<dbReference type="InterPro" id="IPR006141">
    <property type="entry name" value="Intein_N"/>
</dbReference>
<dbReference type="PANTHER" id="PTHR23131:SF4">
    <property type="entry name" value="METALLO-BETA-LACTAMASE SUPERFAMILY POTEIN"/>
    <property type="match status" value="1"/>
</dbReference>
<feature type="domain" description="Metallo-beta-lactamase" evidence="1">
    <location>
        <begin position="21"/>
        <end position="233"/>
    </location>
</feature>
<sequence length="319" mass="36353">MKVAKKSIQQMTVPTPFAVGDTHVYLLKGDTLSLVDAGVRTEAAWNALVEQLKEIGYKPNDIEQIILTHHHPDHTGLIDRFDRVTNIVGDKNVEPWLSHDDDYFSRFEAFYYEYFDANGVPSRFRSHIDKLRKQLVWAGKGILTTVIEEGDLLPGYPEFRVVETKGHAQSHLSFLRDDGTFIGGDHLLHHISPNPIMEPPSEGETERSKPLLQYRDNLEKCLSLDINVVLPGHGKIFTDVEEVVSRVYAKQENRANKVLSLLKEYSKTAFQLCEQLFPRQFESQIDLTMSETIGQLDYLENRGLVTTTMEDGVIIYHAN</sequence>
<dbReference type="InterPro" id="IPR050662">
    <property type="entry name" value="Sec-metab_biosynth-thioest"/>
</dbReference>
<dbReference type="InterPro" id="IPR036866">
    <property type="entry name" value="RibonucZ/Hydroxyglut_hydro"/>
</dbReference>
<dbReference type="PROSITE" id="PS50817">
    <property type="entry name" value="INTEIN_N_TER"/>
    <property type="match status" value="1"/>
</dbReference>
<dbReference type="Pfam" id="PF00753">
    <property type="entry name" value="Lactamase_B"/>
    <property type="match status" value="1"/>
</dbReference>
<dbReference type="GO" id="GO:0016539">
    <property type="term" value="P:intein-mediated protein splicing"/>
    <property type="evidence" value="ECO:0007669"/>
    <property type="project" value="InterPro"/>
</dbReference>
<dbReference type="Proteomes" id="UP000637359">
    <property type="component" value="Unassembled WGS sequence"/>
</dbReference>
<dbReference type="SUPFAM" id="SSF56281">
    <property type="entry name" value="Metallo-hydrolase/oxidoreductase"/>
    <property type="match status" value="1"/>
</dbReference>
<organism evidence="2 3">
    <name type="scientific">Ornithinibacillus hominis</name>
    <dbReference type="NCBI Taxonomy" id="2763055"/>
    <lineage>
        <taxon>Bacteria</taxon>
        <taxon>Bacillati</taxon>
        <taxon>Bacillota</taxon>
        <taxon>Bacilli</taxon>
        <taxon>Bacillales</taxon>
        <taxon>Bacillaceae</taxon>
        <taxon>Ornithinibacillus</taxon>
    </lineage>
</organism>
<evidence type="ECO:0000313" key="3">
    <source>
        <dbReference type="Proteomes" id="UP000637359"/>
    </source>
</evidence>
<name>A0A923L636_9BACI</name>
<dbReference type="PANTHER" id="PTHR23131">
    <property type="entry name" value="ENDORIBONUCLEASE LACTB2"/>
    <property type="match status" value="1"/>
</dbReference>
<dbReference type="AlphaFoldDB" id="A0A923L636"/>
<dbReference type="InterPro" id="IPR001279">
    <property type="entry name" value="Metallo-B-lactamas"/>
</dbReference>
<dbReference type="EMBL" id="JACOOL010000006">
    <property type="protein sequence ID" value="MBC5637139.1"/>
    <property type="molecule type" value="Genomic_DNA"/>
</dbReference>
<proteinExistence type="predicted"/>
<reference evidence="2" key="1">
    <citation type="submission" date="2020-08" db="EMBL/GenBank/DDBJ databases">
        <title>Genome public.</title>
        <authorList>
            <person name="Liu C."/>
            <person name="Sun Q."/>
        </authorList>
    </citation>
    <scope>NUCLEOTIDE SEQUENCE</scope>
    <source>
        <strain evidence="2">BX22</strain>
    </source>
</reference>
<dbReference type="RefSeq" id="WP_186869847.1">
    <property type="nucleotide sequence ID" value="NZ_JACOOL010000006.1"/>
</dbReference>
<protein>
    <submittedName>
        <fullName evidence="2">MBL fold metallo-hydrolase</fullName>
    </submittedName>
</protein>
<accession>A0A923L636</accession>
<evidence type="ECO:0000259" key="1">
    <source>
        <dbReference type="SMART" id="SM00849"/>
    </source>
</evidence>
<dbReference type="Gene3D" id="3.60.15.10">
    <property type="entry name" value="Ribonuclease Z/Hydroxyacylglutathione hydrolase-like"/>
    <property type="match status" value="1"/>
</dbReference>
<evidence type="ECO:0000313" key="2">
    <source>
        <dbReference type="EMBL" id="MBC5637139.1"/>
    </source>
</evidence>
<dbReference type="Gene3D" id="1.10.10.10">
    <property type="entry name" value="Winged helix-like DNA-binding domain superfamily/Winged helix DNA-binding domain"/>
    <property type="match status" value="1"/>
</dbReference>
<keyword evidence="3" id="KW-1185">Reference proteome</keyword>
<dbReference type="SMART" id="SM00849">
    <property type="entry name" value="Lactamase_B"/>
    <property type="match status" value="1"/>
</dbReference>
<dbReference type="InterPro" id="IPR036388">
    <property type="entry name" value="WH-like_DNA-bd_sf"/>
</dbReference>
<comment type="caution">
    <text evidence="2">The sequence shown here is derived from an EMBL/GenBank/DDBJ whole genome shotgun (WGS) entry which is preliminary data.</text>
</comment>
<gene>
    <name evidence="2" type="ORF">H8S33_10000</name>
</gene>